<dbReference type="PRINTS" id="PR00080">
    <property type="entry name" value="SDRFAMILY"/>
</dbReference>
<comment type="similarity">
    <text evidence="1">Belongs to the short-chain dehydrogenases/reductases (SDR) family.</text>
</comment>
<evidence type="ECO:0000256" key="1">
    <source>
        <dbReference type="ARBA" id="ARBA00006484"/>
    </source>
</evidence>
<name>A0A097CRS5_9ACTN</name>
<dbReference type="GO" id="GO:0016616">
    <property type="term" value="F:oxidoreductase activity, acting on the CH-OH group of donors, NAD or NADP as acceptor"/>
    <property type="evidence" value="ECO:0007669"/>
    <property type="project" value="TreeGrafter"/>
</dbReference>
<dbReference type="NCBIfam" id="NF005559">
    <property type="entry name" value="PRK07231.1"/>
    <property type="match status" value="1"/>
</dbReference>
<dbReference type="Pfam" id="PF13561">
    <property type="entry name" value="adh_short_C2"/>
    <property type="match status" value="1"/>
</dbReference>
<evidence type="ECO:0000256" key="2">
    <source>
        <dbReference type="ARBA" id="ARBA00023002"/>
    </source>
</evidence>
<dbReference type="Gene3D" id="3.40.50.720">
    <property type="entry name" value="NAD(P)-binding Rossmann-like Domain"/>
    <property type="match status" value="1"/>
</dbReference>
<evidence type="ECO:0000313" key="3">
    <source>
        <dbReference type="EMBL" id="AIS85377.1"/>
    </source>
</evidence>
<dbReference type="PANTHER" id="PTHR42760">
    <property type="entry name" value="SHORT-CHAIN DEHYDROGENASES/REDUCTASES FAMILY MEMBER"/>
    <property type="match status" value="1"/>
</dbReference>
<organism evidence="3">
    <name type="scientific">Verrucosispora sp. MS100047</name>
    <dbReference type="NCBI Taxonomy" id="1410949"/>
    <lineage>
        <taxon>Bacteria</taxon>
        <taxon>Bacillati</taxon>
        <taxon>Actinomycetota</taxon>
        <taxon>Actinomycetes</taxon>
        <taxon>Micromonosporales</taxon>
        <taxon>Micromonosporaceae</taxon>
        <taxon>Micromonospora</taxon>
    </lineage>
</organism>
<dbReference type="FunFam" id="3.40.50.720:FF:000084">
    <property type="entry name" value="Short-chain dehydrogenase reductase"/>
    <property type="match status" value="1"/>
</dbReference>
<dbReference type="PROSITE" id="PS00061">
    <property type="entry name" value="ADH_SHORT"/>
    <property type="match status" value="1"/>
</dbReference>
<dbReference type="InterPro" id="IPR036291">
    <property type="entry name" value="NAD(P)-bd_dom_sf"/>
</dbReference>
<sequence>MRLSGKVCLISGGTAGIGLTTAELFARHDAQAVVVTGRDPERGAEAVERLGGNAWYLPQDVVDEDRWDAVVDAVVARYGRLDILVNNAGWIGDEQAQDIEEVELEQWRRILAVNLDSVMLGCRAAVRVMGANGGGSIVNVSSTAGLMSTPLFTAYGAAKAAITQLTKSVAVHCAWRRYGIRCNSVHPGLIETDLGDRVLALFDPDVDRARTAYLARVPMGELGTPDDAAAAILYLASDESRHVTGTQLVVSGGLGV</sequence>
<accession>A0A097CRS5</accession>
<proteinExistence type="inferred from homology"/>
<reference evidence="3" key="1">
    <citation type="journal article" date="2016" name="Appl. Microbiol. Biotechnol.">
        <title>Anti-MRSA and anti-TB metabolites from marine-derived Verrucosispora sp. MS100047.</title>
        <authorList>
            <person name="Huang P."/>
            <person name="Xie F."/>
            <person name="Ren B."/>
            <person name="Wang Q."/>
            <person name="Wang J."/>
            <person name="Wang Q."/>
            <person name="Abdel-Mageed W.M."/>
            <person name="Liu M."/>
            <person name="Han J."/>
            <person name="Oyeleye A."/>
            <person name="Shen J."/>
            <person name="Song F."/>
            <person name="Dai H."/>
            <person name="Liu X."/>
            <person name="Zhang L."/>
        </authorList>
    </citation>
    <scope>NUCLEOTIDE SEQUENCE</scope>
    <source>
        <strain evidence="3">MS100047</strain>
    </source>
</reference>
<dbReference type="SUPFAM" id="SSF51735">
    <property type="entry name" value="NAD(P)-binding Rossmann-fold domains"/>
    <property type="match status" value="1"/>
</dbReference>
<dbReference type="InterPro" id="IPR020904">
    <property type="entry name" value="Sc_DH/Rdtase_CS"/>
</dbReference>
<dbReference type="InterPro" id="IPR002347">
    <property type="entry name" value="SDR_fam"/>
</dbReference>
<dbReference type="AlphaFoldDB" id="A0A097CRS5"/>
<dbReference type="PRINTS" id="PR00081">
    <property type="entry name" value="GDHRDH"/>
</dbReference>
<keyword evidence="2" id="KW-0560">Oxidoreductase</keyword>
<gene>
    <name evidence="3" type="ORF">VASRM7_139</name>
</gene>
<dbReference type="EMBL" id="KF826639">
    <property type="protein sequence ID" value="AIS85377.1"/>
    <property type="molecule type" value="Genomic_DNA"/>
</dbReference>
<protein>
    <submittedName>
        <fullName evidence="3">3-alpha-(Or 20-beta)-hydroxysteroid dehydrogenase</fullName>
    </submittedName>
</protein>